<reference evidence="2 3" key="1">
    <citation type="journal article" date="2014" name="Curr. Biol.">
        <title>The genome of the clonal raider ant Cerapachys biroi.</title>
        <authorList>
            <person name="Oxley P.R."/>
            <person name="Ji L."/>
            <person name="Fetter-Pruneda I."/>
            <person name="McKenzie S.K."/>
            <person name="Li C."/>
            <person name="Hu H."/>
            <person name="Zhang G."/>
            <person name="Kronauer D.J."/>
        </authorList>
    </citation>
    <scope>NUCLEOTIDE SEQUENCE [LARGE SCALE GENOMIC DNA]</scope>
</reference>
<protein>
    <submittedName>
        <fullName evidence="2">Uncharacterized protein</fullName>
    </submittedName>
</protein>
<dbReference type="EMBL" id="KK107061">
    <property type="protein sequence ID" value="EZA61344.1"/>
    <property type="molecule type" value="Genomic_DNA"/>
</dbReference>
<feature type="region of interest" description="Disordered" evidence="1">
    <location>
        <begin position="20"/>
        <end position="52"/>
    </location>
</feature>
<dbReference type="Proteomes" id="UP000053097">
    <property type="component" value="Unassembled WGS sequence"/>
</dbReference>
<organism evidence="2 3">
    <name type="scientific">Ooceraea biroi</name>
    <name type="common">Clonal raider ant</name>
    <name type="synonym">Cerapachys biroi</name>
    <dbReference type="NCBI Taxonomy" id="2015173"/>
    <lineage>
        <taxon>Eukaryota</taxon>
        <taxon>Metazoa</taxon>
        <taxon>Ecdysozoa</taxon>
        <taxon>Arthropoda</taxon>
        <taxon>Hexapoda</taxon>
        <taxon>Insecta</taxon>
        <taxon>Pterygota</taxon>
        <taxon>Neoptera</taxon>
        <taxon>Endopterygota</taxon>
        <taxon>Hymenoptera</taxon>
        <taxon>Apocrita</taxon>
        <taxon>Aculeata</taxon>
        <taxon>Formicoidea</taxon>
        <taxon>Formicidae</taxon>
        <taxon>Dorylinae</taxon>
        <taxon>Ooceraea</taxon>
    </lineage>
</organism>
<evidence type="ECO:0000313" key="2">
    <source>
        <dbReference type="EMBL" id="EZA61344.1"/>
    </source>
</evidence>
<proteinExistence type="predicted"/>
<keyword evidence="3" id="KW-1185">Reference proteome</keyword>
<name>A0A026X1S5_OOCBI</name>
<feature type="compositionally biased region" description="Polar residues" evidence="1">
    <location>
        <begin position="35"/>
        <end position="52"/>
    </location>
</feature>
<sequence>MVPHHLFHLPCSLRRRPFRQNIGQQHNRPPRTVDRNSYSPQPHRTTCTKIVV</sequence>
<evidence type="ECO:0000313" key="3">
    <source>
        <dbReference type="Proteomes" id="UP000053097"/>
    </source>
</evidence>
<accession>A0A026X1S5</accession>
<gene>
    <name evidence="2" type="ORF">X777_12051</name>
</gene>
<evidence type="ECO:0000256" key="1">
    <source>
        <dbReference type="SAM" id="MobiDB-lite"/>
    </source>
</evidence>
<dbReference type="AlphaFoldDB" id="A0A026X1S5"/>